<evidence type="ECO:0000313" key="4">
    <source>
        <dbReference type="Proteomes" id="UP000305760"/>
    </source>
</evidence>
<dbReference type="Proteomes" id="UP000305760">
    <property type="component" value="Unassembled WGS sequence"/>
</dbReference>
<proteinExistence type="predicted"/>
<name>A0A5C4RPF7_9GAMM</name>
<keyword evidence="4" id="KW-1185">Reference proteome</keyword>
<dbReference type="Pfam" id="PF21742">
    <property type="entry name" value="DUF6868"/>
    <property type="match status" value="1"/>
</dbReference>
<accession>A0A5C4RPF7</accession>
<dbReference type="AlphaFoldDB" id="A0A5C4RPF7"/>
<keyword evidence="1" id="KW-0812">Transmembrane</keyword>
<feature type="domain" description="DUF6868" evidence="2">
    <location>
        <begin position="1"/>
        <end position="80"/>
    </location>
</feature>
<evidence type="ECO:0000313" key="3">
    <source>
        <dbReference type="EMBL" id="TNJ32978.1"/>
    </source>
</evidence>
<comment type="caution">
    <text evidence="3">The sequence shown here is derived from an EMBL/GenBank/DDBJ whole genome shotgun (WGS) entry which is preliminary data.</text>
</comment>
<evidence type="ECO:0000256" key="1">
    <source>
        <dbReference type="SAM" id="Phobius"/>
    </source>
</evidence>
<organism evidence="3 4">
    <name type="scientific">Arenimonas terrae</name>
    <dbReference type="NCBI Taxonomy" id="2546226"/>
    <lineage>
        <taxon>Bacteria</taxon>
        <taxon>Pseudomonadati</taxon>
        <taxon>Pseudomonadota</taxon>
        <taxon>Gammaproteobacteria</taxon>
        <taxon>Lysobacterales</taxon>
        <taxon>Lysobacteraceae</taxon>
        <taxon>Arenimonas</taxon>
    </lineage>
</organism>
<feature type="transmembrane region" description="Helical" evidence="1">
    <location>
        <begin position="6"/>
        <end position="31"/>
    </location>
</feature>
<dbReference type="InterPro" id="IPR049220">
    <property type="entry name" value="DUF6868"/>
</dbReference>
<protein>
    <recommendedName>
        <fullName evidence="2">DUF6868 domain-containing protein</fullName>
    </recommendedName>
</protein>
<keyword evidence="1" id="KW-1133">Transmembrane helix</keyword>
<evidence type="ECO:0000259" key="2">
    <source>
        <dbReference type="Pfam" id="PF21742"/>
    </source>
</evidence>
<reference evidence="3 4" key="1">
    <citation type="submission" date="2019-03" db="EMBL/GenBank/DDBJ databases">
        <title>Arenimonas daejeonensis sp. nov., isolated from compost.</title>
        <authorList>
            <person name="Jeon C.O."/>
        </authorList>
    </citation>
    <scope>NUCLEOTIDE SEQUENCE [LARGE SCALE GENOMIC DNA]</scope>
    <source>
        <strain evidence="3 4">R29</strain>
    </source>
</reference>
<feature type="transmembrane region" description="Helical" evidence="1">
    <location>
        <begin position="52"/>
        <end position="75"/>
    </location>
</feature>
<sequence>MDLSLVQTFLLYCAAINYGILLLWFAVFTLAHDAVYRLHTRWFRLSRESFDALNYGGVAVYKIGIMLFVLVPLLAVTLMKT</sequence>
<keyword evidence="1" id="KW-0472">Membrane</keyword>
<gene>
    <name evidence="3" type="ORF">E1B00_11720</name>
</gene>
<dbReference type="EMBL" id="SMDR01000003">
    <property type="protein sequence ID" value="TNJ32978.1"/>
    <property type="molecule type" value="Genomic_DNA"/>
</dbReference>
<dbReference type="RefSeq" id="WP_139449019.1">
    <property type="nucleotide sequence ID" value="NZ_SMDR01000003.1"/>
</dbReference>
<dbReference type="OrthoDB" id="5472096at2"/>